<dbReference type="OrthoDB" id="843225at2759"/>
<dbReference type="InterPro" id="IPR014729">
    <property type="entry name" value="Rossmann-like_a/b/a_fold"/>
</dbReference>
<protein>
    <submittedName>
        <fullName evidence="2">Universal stress domain containing protein</fullName>
    </submittedName>
</protein>
<dbReference type="VEuPathDB" id="AmoebaDB:ACA1_366230"/>
<dbReference type="Proteomes" id="UP000011083">
    <property type="component" value="Unassembled WGS sequence"/>
</dbReference>
<evidence type="ECO:0000259" key="1">
    <source>
        <dbReference type="Pfam" id="PF00582"/>
    </source>
</evidence>
<dbReference type="PANTHER" id="PTHR31964">
    <property type="entry name" value="ADENINE NUCLEOTIDE ALPHA HYDROLASES-LIKE SUPERFAMILY PROTEIN"/>
    <property type="match status" value="1"/>
</dbReference>
<dbReference type="RefSeq" id="XP_004336024.1">
    <property type="nucleotide sequence ID" value="XM_004335976.1"/>
</dbReference>
<dbReference type="AlphaFoldDB" id="L8GPF7"/>
<dbReference type="InterPro" id="IPR006016">
    <property type="entry name" value="UspA"/>
</dbReference>
<proteinExistence type="predicted"/>
<accession>L8GPF7</accession>
<dbReference type="KEGG" id="acan:ACA1_366230"/>
<dbReference type="SUPFAM" id="SSF52402">
    <property type="entry name" value="Adenine nucleotide alpha hydrolases-like"/>
    <property type="match status" value="1"/>
</dbReference>
<dbReference type="Gene3D" id="3.40.50.620">
    <property type="entry name" value="HUPs"/>
    <property type="match status" value="1"/>
</dbReference>
<sequence>MVRLMVCLDSSEDAHKVFEHCLTVVGRREKEKEHEVVLVGVAEVYHRSNILNVLRVDFDCQILDKANKSIIKGTTEMLEDFKKELERRGVKASVLVEAGDPRDTLCDVAERVRPDLLVMGHRRTTLGLGSVALHCIEHAPSPVFIVRV</sequence>
<dbReference type="EMBL" id="KB008073">
    <property type="protein sequence ID" value="ELR14011.1"/>
    <property type="molecule type" value="Genomic_DNA"/>
</dbReference>
<evidence type="ECO:0000313" key="2">
    <source>
        <dbReference type="EMBL" id="ELR14011.1"/>
    </source>
</evidence>
<dbReference type="Pfam" id="PF00582">
    <property type="entry name" value="Usp"/>
    <property type="match status" value="1"/>
</dbReference>
<gene>
    <name evidence="2" type="ORF">ACA1_366230</name>
</gene>
<organism evidence="2 3">
    <name type="scientific">Acanthamoeba castellanii (strain ATCC 30010 / Neff)</name>
    <dbReference type="NCBI Taxonomy" id="1257118"/>
    <lineage>
        <taxon>Eukaryota</taxon>
        <taxon>Amoebozoa</taxon>
        <taxon>Discosea</taxon>
        <taxon>Longamoebia</taxon>
        <taxon>Centramoebida</taxon>
        <taxon>Acanthamoebidae</taxon>
        <taxon>Acanthamoeba</taxon>
    </lineage>
</organism>
<evidence type="ECO:0000313" key="3">
    <source>
        <dbReference type="Proteomes" id="UP000011083"/>
    </source>
</evidence>
<dbReference type="PANTHER" id="PTHR31964:SF113">
    <property type="entry name" value="USPA DOMAIN-CONTAINING PROTEIN"/>
    <property type="match status" value="1"/>
</dbReference>
<reference evidence="2 3" key="1">
    <citation type="journal article" date="2013" name="Genome Biol.">
        <title>Genome of Acanthamoeba castellanii highlights extensive lateral gene transfer and early evolution of tyrosine kinase signaling.</title>
        <authorList>
            <person name="Clarke M."/>
            <person name="Lohan A.J."/>
            <person name="Liu B."/>
            <person name="Lagkouvardos I."/>
            <person name="Roy S."/>
            <person name="Zafar N."/>
            <person name="Bertelli C."/>
            <person name="Schilde C."/>
            <person name="Kianianmomeni A."/>
            <person name="Burglin T.R."/>
            <person name="Frech C."/>
            <person name="Turcotte B."/>
            <person name="Kopec K.O."/>
            <person name="Synnott J.M."/>
            <person name="Choo C."/>
            <person name="Paponov I."/>
            <person name="Finkler A."/>
            <person name="Soon Heng Tan C."/>
            <person name="Hutchins A.P."/>
            <person name="Weinmeier T."/>
            <person name="Rattei T."/>
            <person name="Chu J.S."/>
            <person name="Gimenez G."/>
            <person name="Irimia M."/>
            <person name="Rigden D.J."/>
            <person name="Fitzpatrick D.A."/>
            <person name="Lorenzo-Morales J."/>
            <person name="Bateman A."/>
            <person name="Chiu C.H."/>
            <person name="Tang P."/>
            <person name="Hegemann P."/>
            <person name="Fromm H."/>
            <person name="Raoult D."/>
            <person name="Greub G."/>
            <person name="Miranda-Saavedra D."/>
            <person name="Chen N."/>
            <person name="Nash P."/>
            <person name="Ginger M.L."/>
            <person name="Horn M."/>
            <person name="Schaap P."/>
            <person name="Caler L."/>
            <person name="Loftus B."/>
        </authorList>
    </citation>
    <scope>NUCLEOTIDE SEQUENCE [LARGE SCALE GENOMIC DNA]</scope>
    <source>
        <strain evidence="2 3">Neff</strain>
    </source>
</reference>
<name>L8GPF7_ACACF</name>
<dbReference type="STRING" id="1257118.L8GPF7"/>
<dbReference type="CDD" id="cd00293">
    <property type="entry name" value="USP-like"/>
    <property type="match status" value="1"/>
</dbReference>
<dbReference type="GeneID" id="14914546"/>
<keyword evidence="3" id="KW-1185">Reference proteome</keyword>
<feature type="domain" description="UspA" evidence="1">
    <location>
        <begin position="3"/>
        <end position="147"/>
    </location>
</feature>